<dbReference type="Gene3D" id="3.40.630.10">
    <property type="entry name" value="Zn peptidases"/>
    <property type="match status" value="1"/>
</dbReference>
<organism evidence="8 9">
    <name type="scientific">Streptomyces lasalocidi</name>
    <name type="common">Streptomyces lasaliensis</name>
    <dbReference type="NCBI Taxonomy" id="324833"/>
    <lineage>
        <taxon>Bacteria</taxon>
        <taxon>Bacillati</taxon>
        <taxon>Actinomycetota</taxon>
        <taxon>Actinomycetes</taxon>
        <taxon>Kitasatosporales</taxon>
        <taxon>Streptomycetaceae</taxon>
        <taxon>Streptomyces</taxon>
    </lineage>
</organism>
<evidence type="ECO:0000256" key="5">
    <source>
        <dbReference type="PIRSR" id="PIRSR037238-1"/>
    </source>
</evidence>
<dbReference type="Pfam" id="PF07687">
    <property type="entry name" value="M20_dimer"/>
    <property type="match status" value="1"/>
</dbReference>
<feature type="active site" evidence="5">
    <location>
        <position position="105"/>
    </location>
</feature>
<dbReference type="InterPro" id="IPR001261">
    <property type="entry name" value="ArgE/DapE_CS"/>
</dbReference>
<keyword evidence="9" id="KW-1185">Reference proteome</keyword>
<evidence type="ECO:0000256" key="6">
    <source>
        <dbReference type="SAM" id="MobiDB-lite"/>
    </source>
</evidence>
<feature type="region of interest" description="Disordered" evidence="6">
    <location>
        <begin position="403"/>
        <end position="426"/>
    </location>
</feature>
<dbReference type="InterPro" id="IPR002933">
    <property type="entry name" value="Peptidase_M20"/>
</dbReference>
<gene>
    <name evidence="8" type="ORF">E4U91_34335</name>
</gene>
<keyword evidence="4" id="KW-0862">Zinc</keyword>
<dbReference type="Gene3D" id="3.30.70.360">
    <property type="match status" value="1"/>
</dbReference>
<dbReference type="InterPro" id="IPR050072">
    <property type="entry name" value="Peptidase_M20A"/>
</dbReference>
<dbReference type="PROSITE" id="PS00758">
    <property type="entry name" value="ARGE_DAPE_CPG2_1"/>
    <property type="match status" value="1"/>
</dbReference>
<dbReference type="Pfam" id="PF01546">
    <property type="entry name" value="Peptidase_M20"/>
    <property type="match status" value="1"/>
</dbReference>
<dbReference type="PIRSF" id="PIRSF037238">
    <property type="entry name" value="Carboxypeptidase_G2"/>
    <property type="match status" value="1"/>
</dbReference>
<dbReference type="Proteomes" id="UP000305929">
    <property type="component" value="Unassembled WGS sequence"/>
</dbReference>
<dbReference type="AlphaFoldDB" id="A0A4U5WUW1"/>
<evidence type="ECO:0000256" key="2">
    <source>
        <dbReference type="ARBA" id="ARBA00022723"/>
    </source>
</evidence>
<dbReference type="GO" id="GO:0016787">
    <property type="term" value="F:hydrolase activity"/>
    <property type="evidence" value="ECO:0007669"/>
    <property type="project" value="UniProtKB-KW"/>
</dbReference>
<proteinExistence type="predicted"/>
<comment type="cofactor">
    <cofactor evidence="1">
        <name>Zn(2+)</name>
        <dbReference type="ChEBI" id="CHEBI:29105"/>
    </cofactor>
</comment>
<keyword evidence="3" id="KW-0378">Hydrolase</keyword>
<dbReference type="CDD" id="cd03885">
    <property type="entry name" value="M20_CPDG2"/>
    <property type="match status" value="1"/>
</dbReference>
<dbReference type="SUPFAM" id="SSF55031">
    <property type="entry name" value="Bacterial exopeptidase dimerisation domain"/>
    <property type="match status" value="1"/>
</dbReference>
<comment type="caution">
    <text evidence="8">The sequence shown here is derived from an EMBL/GenBank/DDBJ whole genome shotgun (WGS) entry which is preliminary data.</text>
</comment>
<dbReference type="RefSeq" id="WP_137310408.1">
    <property type="nucleotide sequence ID" value="NZ_SZNQ01000001.1"/>
</dbReference>
<dbReference type="GO" id="GO:0046872">
    <property type="term" value="F:metal ion binding"/>
    <property type="evidence" value="ECO:0007669"/>
    <property type="project" value="UniProtKB-KW"/>
</dbReference>
<evidence type="ECO:0000256" key="1">
    <source>
        <dbReference type="ARBA" id="ARBA00001947"/>
    </source>
</evidence>
<evidence type="ECO:0000259" key="7">
    <source>
        <dbReference type="Pfam" id="PF07687"/>
    </source>
</evidence>
<feature type="active site" description="Proton acceptor" evidence="5">
    <location>
        <position position="166"/>
    </location>
</feature>
<accession>A0A4U5WUW1</accession>
<evidence type="ECO:0000313" key="9">
    <source>
        <dbReference type="Proteomes" id="UP000305929"/>
    </source>
</evidence>
<dbReference type="InterPro" id="IPR017150">
    <property type="entry name" value="Pept_M20_glutamate_carboxypep"/>
</dbReference>
<dbReference type="InterPro" id="IPR011650">
    <property type="entry name" value="Peptidase_M20_dimer"/>
</dbReference>
<dbReference type="EMBL" id="SZNQ01000001">
    <property type="protein sequence ID" value="TKT04586.1"/>
    <property type="molecule type" value="Genomic_DNA"/>
</dbReference>
<name>A0A4U5WUW1_STRLS</name>
<dbReference type="PANTHER" id="PTHR43808">
    <property type="entry name" value="ACETYLORNITHINE DEACETYLASE"/>
    <property type="match status" value="1"/>
</dbReference>
<dbReference type="OrthoDB" id="9783294at2"/>
<feature type="domain" description="Peptidase M20 dimerisation" evidence="7">
    <location>
        <begin position="201"/>
        <end position="298"/>
    </location>
</feature>
<evidence type="ECO:0000256" key="3">
    <source>
        <dbReference type="ARBA" id="ARBA00022801"/>
    </source>
</evidence>
<dbReference type="InterPro" id="IPR036264">
    <property type="entry name" value="Bact_exopeptidase_dim_dom"/>
</dbReference>
<evidence type="ECO:0000313" key="8">
    <source>
        <dbReference type="EMBL" id="TKT04586.1"/>
    </source>
</evidence>
<dbReference type="SUPFAM" id="SSF53187">
    <property type="entry name" value="Zn-dependent exopeptidases"/>
    <property type="match status" value="1"/>
</dbReference>
<reference evidence="8 9" key="1">
    <citation type="submission" date="2019-04" db="EMBL/GenBank/DDBJ databases">
        <title>Streptomyces lasaliensis sp. nov., an Actinomycete isolated from soil which produces the polyether antibiotic lasalocid.</title>
        <authorList>
            <person name="Erwin G."/>
            <person name="Haber C."/>
        </authorList>
    </citation>
    <scope>NUCLEOTIDE SEQUENCE [LARGE SCALE GENOMIC DNA]</scope>
    <source>
        <strain evidence="8 9">X-537</strain>
    </source>
</reference>
<dbReference type="PANTHER" id="PTHR43808:SF9">
    <property type="entry name" value="BLL0789 PROTEIN"/>
    <property type="match status" value="1"/>
</dbReference>
<sequence length="426" mass="43953">MTAPARRRELAAEFLALARARHARYLTDLAELVSIDSGSYHADGVNEVADWVQRRLHRLGFAVDRIRPAAPARGRGSGDVLVARKRGALRESDGGRRILLAGHMDTVFEVGTAAARPFTLDGRTAHGPGVSDDKGGLLAGLTALEVLDEHGADGYQELVFLATPDEEIGSPAARAVIEETAIGVHHGLGLECARENGDLVIARKGVADFRLTVTGRAAHAGIEPERGANAALEAAHLTVGIQSLNGRWDGVTVNVGVVRAGSRANIVCPRAELRVEVRATTVAGIRHARKAIHEVAGRPTVPGTTVEVEQLDLCPPMEDTPAARRMLDTAQRAAAALGITLGAAATGGVGDANLIAGAGVPVLDGLGPVGGADHTPQEWLDTSSVAPRVALLAALITALGDAGPAHTAPGDAVPAHTEPGDAGLAH</sequence>
<evidence type="ECO:0000256" key="4">
    <source>
        <dbReference type="ARBA" id="ARBA00022833"/>
    </source>
</evidence>
<keyword evidence="2" id="KW-0479">Metal-binding</keyword>
<protein>
    <submittedName>
        <fullName evidence="8">M20 family metallopeptidase</fullName>
    </submittedName>
</protein>